<dbReference type="RefSeq" id="WP_174408493.1">
    <property type="nucleotide sequence ID" value="NZ_BLVP01000001.1"/>
</dbReference>
<dbReference type="AlphaFoldDB" id="A0A7J0BQ42"/>
<reference evidence="1 2" key="1">
    <citation type="submission" date="2020-05" db="EMBL/GenBank/DDBJ databases">
        <title>Draft genome sequence of Desulfovibrio psychrotolerans JS1T.</title>
        <authorList>
            <person name="Ueno A."/>
            <person name="Tamazawa S."/>
            <person name="Tamamura S."/>
            <person name="Murakami T."/>
            <person name="Kiyama T."/>
            <person name="Inomata H."/>
            <person name="Amano Y."/>
            <person name="Miyakawa K."/>
            <person name="Tamaki H."/>
            <person name="Naganuma T."/>
            <person name="Kaneko K."/>
        </authorList>
    </citation>
    <scope>NUCLEOTIDE SEQUENCE [LARGE SCALE GENOMIC DNA]</scope>
    <source>
        <strain evidence="1 2">JS1</strain>
    </source>
</reference>
<gene>
    <name evidence="1" type="ORF">DSM19430T_05100</name>
</gene>
<keyword evidence="2" id="KW-1185">Reference proteome</keyword>
<protein>
    <submittedName>
        <fullName evidence="1">Uncharacterized protein</fullName>
    </submittedName>
</protein>
<accession>A0A7J0BQ42</accession>
<evidence type="ECO:0000313" key="2">
    <source>
        <dbReference type="Proteomes" id="UP000503820"/>
    </source>
</evidence>
<comment type="caution">
    <text evidence="1">The sequence shown here is derived from an EMBL/GenBank/DDBJ whole genome shotgun (WGS) entry which is preliminary data.</text>
</comment>
<sequence>MTTRNHMTQDEQQKPMNWDMWTCFNKKRWEQRAKERAAKPREAQEEAVNRPMDWDMWKPFRKH</sequence>
<evidence type="ECO:0000313" key="1">
    <source>
        <dbReference type="EMBL" id="GFM35826.1"/>
    </source>
</evidence>
<dbReference type="Proteomes" id="UP000503820">
    <property type="component" value="Unassembled WGS sequence"/>
</dbReference>
<name>A0A7J0BQ42_9BACT</name>
<proteinExistence type="predicted"/>
<dbReference type="EMBL" id="BLVP01000001">
    <property type="protein sequence ID" value="GFM35826.1"/>
    <property type="molecule type" value="Genomic_DNA"/>
</dbReference>
<organism evidence="1 2">
    <name type="scientific">Desulfovibrio psychrotolerans</name>
    <dbReference type="NCBI Taxonomy" id="415242"/>
    <lineage>
        <taxon>Bacteria</taxon>
        <taxon>Pseudomonadati</taxon>
        <taxon>Thermodesulfobacteriota</taxon>
        <taxon>Desulfovibrionia</taxon>
        <taxon>Desulfovibrionales</taxon>
        <taxon>Desulfovibrionaceae</taxon>
        <taxon>Desulfovibrio</taxon>
    </lineage>
</organism>